<dbReference type="Gene3D" id="3.50.50.60">
    <property type="entry name" value="FAD/NAD(P)-binding domain"/>
    <property type="match status" value="1"/>
</dbReference>
<accession>A0ABD2MXW8</accession>
<dbReference type="InterPro" id="IPR012132">
    <property type="entry name" value="GMC_OxRdtase"/>
</dbReference>
<dbReference type="SUPFAM" id="SSF54373">
    <property type="entry name" value="FAD-linked reductases, C-terminal domain"/>
    <property type="match status" value="1"/>
</dbReference>
<evidence type="ECO:0000313" key="4">
    <source>
        <dbReference type="Proteomes" id="UP001516400"/>
    </source>
</evidence>
<organism evidence="3 4">
    <name type="scientific">Cryptolaemus montrouzieri</name>
    <dbReference type="NCBI Taxonomy" id="559131"/>
    <lineage>
        <taxon>Eukaryota</taxon>
        <taxon>Metazoa</taxon>
        <taxon>Ecdysozoa</taxon>
        <taxon>Arthropoda</taxon>
        <taxon>Hexapoda</taxon>
        <taxon>Insecta</taxon>
        <taxon>Pterygota</taxon>
        <taxon>Neoptera</taxon>
        <taxon>Endopterygota</taxon>
        <taxon>Coleoptera</taxon>
        <taxon>Polyphaga</taxon>
        <taxon>Cucujiformia</taxon>
        <taxon>Coccinelloidea</taxon>
        <taxon>Coccinellidae</taxon>
        <taxon>Scymninae</taxon>
        <taxon>Scymnini</taxon>
        <taxon>Cryptolaemus</taxon>
    </lineage>
</organism>
<sequence>MRPKSFGSVKLDSKDPLVPPQIDINHLSDKQDFDIETVLAGTRLVEKFLKTQSFKKLGAYIDPTMVKHCKGFDFDSDAYWKCAIRYESYCLRHPTGTAKMGPAHDKEAVVDNHLNVYGISSLRIADNSIVPVSITGHMMAPAYMIGEKASDLIKDFWSWRV</sequence>
<evidence type="ECO:0000256" key="1">
    <source>
        <dbReference type="ARBA" id="ARBA00010790"/>
    </source>
</evidence>
<dbReference type="PANTHER" id="PTHR11552:SF158">
    <property type="entry name" value="GH23626P-RELATED"/>
    <property type="match status" value="1"/>
</dbReference>
<protein>
    <recommendedName>
        <fullName evidence="2">Glucose-methanol-choline oxidoreductase C-terminal domain-containing protein</fullName>
    </recommendedName>
</protein>
<dbReference type="EMBL" id="JABFTP020000042">
    <property type="protein sequence ID" value="KAL3271338.1"/>
    <property type="molecule type" value="Genomic_DNA"/>
</dbReference>
<reference evidence="3 4" key="1">
    <citation type="journal article" date="2021" name="BMC Biol.">
        <title>Horizontally acquired antibacterial genes associated with adaptive radiation of ladybird beetles.</title>
        <authorList>
            <person name="Li H.S."/>
            <person name="Tang X.F."/>
            <person name="Huang Y.H."/>
            <person name="Xu Z.Y."/>
            <person name="Chen M.L."/>
            <person name="Du X.Y."/>
            <person name="Qiu B.Y."/>
            <person name="Chen P.T."/>
            <person name="Zhang W."/>
            <person name="Slipinski A."/>
            <person name="Escalona H.E."/>
            <person name="Waterhouse R.M."/>
            <person name="Zwick A."/>
            <person name="Pang H."/>
        </authorList>
    </citation>
    <scope>NUCLEOTIDE SEQUENCE [LARGE SCALE GENOMIC DNA]</scope>
    <source>
        <strain evidence="3">SYSU2018</strain>
    </source>
</reference>
<dbReference type="InterPro" id="IPR036188">
    <property type="entry name" value="FAD/NAD-bd_sf"/>
</dbReference>
<name>A0ABD2MXW8_9CUCU</name>
<dbReference type="Gene3D" id="3.30.560.10">
    <property type="entry name" value="Glucose Oxidase, domain 3"/>
    <property type="match status" value="1"/>
</dbReference>
<dbReference type="PANTHER" id="PTHR11552">
    <property type="entry name" value="GLUCOSE-METHANOL-CHOLINE GMC OXIDOREDUCTASE"/>
    <property type="match status" value="1"/>
</dbReference>
<gene>
    <name evidence="3" type="ORF">HHI36_021826</name>
</gene>
<dbReference type="Proteomes" id="UP001516400">
    <property type="component" value="Unassembled WGS sequence"/>
</dbReference>
<evidence type="ECO:0000259" key="2">
    <source>
        <dbReference type="Pfam" id="PF05199"/>
    </source>
</evidence>
<dbReference type="AlphaFoldDB" id="A0ABD2MXW8"/>
<comment type="caution">
    <text evidence="3">The sequence shown here is derived from an EMBL/GenBank/DDBJ whole genome shotgun (WGS) entry which is preliminary data.</text>
</comment>
<comment type="similarity">
    <text evidence="1">Belongs to the GMC oxidoreductase family.</text>
</comment>
<dbReference type="InterPro" id="IPR007867">
    <property type="entry name" value="GMC_OxRtase_C"/>
</dbReference>
<keyword evidence="4" id="KW-1185">Reference proteome</keyword>
<evidence type="ECO:0000313" key="3">
    <source>
        <dbReference type="EMBL" id="KAL3271338.1"/>
    </source>
</evidence>
<dbReference type="SUPFAM" id="SSF51905">
    <property type="entry name" value="FAD/NAD(P)-binding domain"/>
    <property type="match status" value="1"/>
</dbReference>
<proteinExistence type="inferred from homology"/>
<feature type="domain" description="Glucose-methanol-choline oxidoreductase C-terminal" evidence="2">
    <location>
        <begin position="3"/>
        <end position="146"/>
    </location>
</feature>
<dbReference type="Pfam" id="PF05199">
    <property type="entry name" value="GMC_oxred_C"/>
    <property type="match status" value="1"/>
</dbReference>